<dbReference type="KEGG" id="ntr:B0W44_05260"/>
<proteinExistence type="predicted"/>
<keyword evidence="4" id="KW-1185">Reference proteome</keyword>
<feature type="compositionally biased region" description="Basic and acidic residues" evidence="1">
    <location>
        <begin position="261"/>
        <end position="279"/>
    </location>
</feature>
<dbReference type="EMBL" id="CP019699">
    <property type="protein sequence ID" value="AQS55276.1"/>
    <property type="molecule type" value="Genomic_DNA"/>
</dbReference>
<dbReference type="Proteomes" id="UP000188603">
    <property type="component" value="Chromosome"/>
</dbReference>
<dbReference type="InterPro" id="IPR036390">
    <property type="entry name" value="WH_DNA-bd_sf"/>
</dbReference>
<dbReference type="InterPro" id="IPR000835">
    <property type="entry name" value="HTH_MarR-typ"/>
</dbReference>
<dbReference type="AlphaFoldDB" id="A0A1U9K5H1"/>
<feature type="region of interest" description="Disordered" evidence="1">
    <location>
        <begin position="109"/>
        <end position="143"/>
    </location>
</feature>
<accession>A0A1U9K5H1</accession>
<reference evidence="3 4" key="1">
    <citation type="journal article" date="2015" name="Int. J. Syst. Evol. Microbiol.">
        <title>Novibacillus thermophilus gen. nov., sp. nov., a Gram-staining-negative and moderately thermophilic member of the family Thermoactinomycetaceae.</title>
        <authorList>
            <person name="Yang G."/>
            <person name="Chen J."/>
            <person name="Zhou S."/>
        </authorList>
    </citation>
    <scope>NUCLEOTIDE SEQUENCE [LARGE SCALE GENOMIC DNA]</scope>
    <source>
        <strain evidence="3 4">SG-1</strain>
    </source>
</reference>
<dbReference type="Pfam" id="PF01047">
    <property type="entry name" value="MarR"/>
    <property type="match status" value="1"/>
</dbReference>
<protein>
    <recommendedName>
        <fullName evidence="2">HTH marR-type domain-containing protein</fullName>
    </recommendedName>
</protein>
<dbReference type="OrthoDB" id="1821976at2"/>
<dbReference type="SUPFAM" id="SSF46785">
    <property type="entry name" value="Winged helix' DNA-binding domain"/>
    <property type="match status" value="1"/>
</dbReference>
<evidence type="ECO:0000259" key="2">
    <source>
        <dbReference type="Pfam" id="PF01047"/>
    </source>
</evidence>
<evidence type="ECO:0000313" key="4">
    <source>
        <dbReference type="Proteomes" id="UP000188603"/>
    </source>
</evidence>
<evidence type="ECO:0000256" key="1">
    <source>
        <dbReference type="SAM" id="MobiDB-lite"/>
    </source>
</evidence>
<name>A0A1U9K5H1_9BACL</name>
<gene>
    <name evidence="3" type="ORF">B0W44_05260</name>
</gene>
<dbReference type="STRING" id="1471761.B0W44_05260"/>
<dbReference type="GO" id="GO:0003700">
    <property type="term" value="F:DNA-binding transcription factor activity"/>
    <property type="evidence" value="ECO:0007669"/>
    <property type="project" value="InterPro"/>
</dbReference>
<feature type="region of interest" description="Disordered" evidence="1">
    <location>
        <begin position="256"/>
        <end position="303"/>
    </location>
</feature>
<organism evidence="3 4">
    <name type="scientific">Novibacillus thermophilus</name>
    <dbReference type="NCBI Taxonomy" id="1471761"/>
    <lineage>
        <taxon>Bacteria</taxon>
        <taxon>Bacillati</taxon>
        <taxon>Bacillota</taxon>
        <taxon>Bacilli</taxon>
        <taxon>Bacillales</taxon>
        <taxon>Thermoactinomycetaceae</taxon>
        <taxon>Novibacillus</taxon>
    </lineage>
</organism>
<feature type="compositionally biased region" description="Basic and acidic residues" evidence="1">
    <location>
        <begin position="130"/>
        <end position="143"/>
    </location>
</feature>
<evidence type="ECO:0000313" key="3">
    <source>
        <dbReference type="EMBL" id="AQS55276.1"/>
    </source>
</evidence>
<dbReference type="RefSeq" id="WP_077719097.1">
    <property type="nucleotide sequence ID" value="NZ_CP019699.1"/>
</dbReference>
<sequence length="303" mass="34833">MAESFPFTTYSGLLEPKHYKRIGSAIWLFLWCISSTTKEVEKDGIVWGIVLGNKPLKITELAMIFEVNEKTVRRWLDTLEQHGYIRVTRVPYGLILTVKNSKKYKGKRVDKNVHSQADRTNMSNPEWTEVSDHSDKNVHSNKDITRDITKDDGWMDITTREEDVKGDGMPITDDAVHEISPLRKIENHFLMRRNSGVSLSPDDYELMQELINDGVPVSDIIAGIDHAFDTFQPRFKHDKIRSFAYCEPIIRQRYHQRTERKKAEGRLKSNESSRQHDTGHSGTHKPITGGKTGWLNRPTGSDV</sequence>
<feature type="domain" description="HTH marR-type" evidence="2">
    <location>
        <begin position="54"/>
        <end position="89"/>
    </location>
</feature>